<dbReference type="EMBL" id="CP050296">
    <property type="protein sequence ID" value="QND61137.1"/>
    <property type="molecule type" value="Genomic_DNA"/>
</dbReference>
<dbReference type="Proteomes" id="UP000515465">
    <property type="component" value="Chromosome"/>
</dbReference>
<gene>
    <name evidence="2" type="ORF">HB778_04505</name>
</gene>
<feature type="domain" description="VapC50 C-terminal" evidence="1">
    <location>
        <begin position="133"/>
        <end position="186"/>
    </location>
</feature>
<protein>
    <submittedName>
        <fullName evidence="2">PIN domain-containing protein</fullName>
    </submittedName>
</protein>
<name>A0A7G6T305_9HYPH</name>
<dbReference type="Pfam" id="PF26343">
    <property type="entry name" value="VapC50_C"/>
    <property type="match status" value="1"/>
</dbReference>
<evidence type="ECO:0000259" key="1">
    <source>
        <dbReference type="Pfam" id="PF26343"/>
    </source>
</evidence>
<reference evidence="3" key="1">
    <citation type="journal article" date="2020" name="Mol. Plant Microbe">
        <title>Rhizobial microsymbionts of the narrowly endemic Oxytropis species growing in Kamchatka are characterized by significant genetic diversity and possess a set of genes that are associated with T3SS and T6SS secretion systems and can affect the development of symbiosis.</title>
        <authorList>
            <person name="Safronova V."/>
            <person name="Guro P."/>
            <person name="Sazanova A."/>
            <person name="Kuznetsova I."/>
            <person name="Belimov A."/>
            <person name="Yakubov V."/>
            <person name="Chirak E."/>
            <person name="Afonin A."/>
            <person name="Gogolev Y."/>
            <person name="Andronov E."/>
            <person name="Tikhonovich I."/>
        </authorList>
    </citation>
    <scope>NUCLEOTIDE SEQUENCE [LARGE SCALE GENOMIC DNA]</scope>
    <source>
        <strain evidence="3">583</strain>
    </source>
</reference>
<evidence type="ECO:0000313" key="3">
    <source>
        <dbReference type="Proteomes" id="UP000515465"/>
    </source>
</evidence>
<sequence length="192" mass="21753">MKTSPYTAVLDACVLYPAPLRDLLLELAAGGSLYRAKWTEDIHDEWTRNLAKDRPDLKPEQIARTRDLMNRSVPDCLVEGYQELIPSLTLPDENDRHVRAAAIVSAADAIVTFNLKDFPKPVLDKYLLDLIHPDEFIFNQFGINDAAVLMSAQRCRLRLKNPPKTVSEYLDMLEMQGLPKTVSRLRTYAGVI</sequence>
<dbReference type="AlphaFoldDB" id="A0A7G6T305"/>
<organism evidence="2 3">
    <name type="scientific">Mesorhizobium huakuii</name>
    <dbReference type="NCBI Taxonomy" id="28104"/>
    <lineage>
        <taxon>Bacteria</taxon>
        <taxon>Pseudomonadati</taxon>
        <taxon>Pseudomonadota</taxon>
        <taxon>Alphaproteobacteria</taxon>
        <taxon>Hyphomicrobiales</taxon>
        <taxon>Phyllobacteriaceae</taxon>
        <taxon>Mesorhizobium</taxon>
    </lineage>
</organism>
<accession>A0A7G6T305</accession>
<evidence type="ECO:0000313" key="2">
    <source>
        <dbReference type="EMBL" id="QND61137.1"/>
    </source>
</evidence>
<proteinExistence type="predicted"/>
<dbReference type="InterPro" id="IPR058652">
    <property type="entry name" value="VapC50_C"/>
</dbReference>